<dbReference type="AlphaFoldDB" id="A0A498IH92"/>
<comment type="caution">
    <text evidence="1">The sequence shown here is derived from an EMBL/GenBank/DDBJ whole genome shotgun (WGS) entry which is preliminary data.</text>
</comment>
<protein>
    <submittedName>
        <fullName evidence="1">Uncharacterized protein</fullName>
    </submittedName>
</protein>
<keyword evidence="2" id="KW-1185">Reference proteome</keyword>
<gene>
    <name evidence="1" type="ORF">DVH24_034823</name>
</gene>
<dbReference type="EMBL" id="RDQH01000338">
    <property type="protein sequence ID" value="RXH81402.1"/>
    <property type="molecule type" value="Genomic_DNA"/>
</dbReference>
<dbReference type="Proteomes" id="UP000290289">
    <property type="component" value="Chromosome 12"/>
</dbReference>
<evidence type="ECO:0000313" key="2">
    <source>
        <dbReference type="Proteomes" id="UP000290289"/>
    </source>
</evidence>
<proteinExistence type="predicted"/>
<sequence length="91" mass="9785">MGKGVGVRCGEGDLGSGDLKVLIGYVNGACSIPWKICLLLGDIHKLFHDFEGISFVHVCREINFVNDKLTALEHSISSDCHCTGLILSLVV</sequence>
<evidence type="ECO:0000313" key="1">
    <source>
        <dbReference type="EMBL" id="RXH81402.1"/>
    </source>
</evidence>
<organism evidence="1 2">
    <name type="scientific">Malus domestica</name>
    <name type="common">Apple</name>
    <name type="synonym">Pyrus malus</name>
    <dbReference type="NCBI Taxonomy" id="3750"/>
    <lineage>
        <taxon>Eukaryota</taxon>
        <taxon>Viridiplantae</taxon>
        <taxon>Streptophyta</taxon>
        <taxon>Embryophyta</taxon>
        <taxon>Tracheophyta</taxon>
        <taxon>Spermatophyta</taxon>
        <taxon>Magnoliopsida</taxon>
        <taxon>eudicotyledons</taxon>
        <taxon>Gunneridae</taxon>
        <taxon>Pentapetalae</taxon>
        <taxon>rosids</taxon>
        <taxon>fabids</taxon>
        <taxon>Rosales</taxon>
        <taxon>Rosaceae</taxon>
        <taxon>Amygdaloideae</taxon>
        <taxon>Maleae</taxon>
        <taxon>Malus</taxon>
    </lineage>
</organism>
<reference evidence="1 2" key="1">
    <citation type="submission" date="2018-10" db="EMBL/GenBank/DDBJ databases">
        <title>A high-quality apple genome assembly.</title>
        <authorList>
            <person name="Hu J."/>
        </authorList>
    </citation>
    <scope>NUCLEOTIDE SEQUENCE [LARGE SCALE GENOMIC DNA]</scope>
    <source>
        <strain evidence="2">cv. HFTH1</strain>
        <tissue evidence="1">Young leaf</tissue>
    </source>
</reference>
<accession>A0A498IH92</accession>
<name>A0A498IH92_MALDO</name>